<sequence>MRSLFNGPLISCSTHCPWTNGYIDLYLVIHTWRPIDPSDAREQEEANAQRYFGDCNSCVIGALQQKLKMITSCTS</sequence>
<name>A0A026W519_OOCBI</name>
<organism evidence="1 2">
    <name type="scientific">Ooceraea biroi</name>
    <name type="common">Clonal raider ant</name>
    <name type="synonym">Cerapachys biroi</name>
    <dbReference type="NCBI Taxonomy" id="2015173"/>
    <lineage>
        <taxon>Eukaryota</taxon>
        <taxon>Metazoa</taxon>
        <taxon>Ecdysozoa</taxon>
        <taxon>Arthropoda</taxon>
        <taxon>Hexapoda</taxon>
        <taxon>Insecta</taxon>
        <taxon>Pterygota</taxon>
        <taxon>Neoptera</taxon>
        <taxon>Endopterygota</taxon>
        <taxon>Hymenoptera</taxon>
        <taxon>Apocrita</taxon>
        <taxon>Aculeata</taxon>
        <taxon>Formicoidea</taxon>
        <taxon>Formicidae</taxon>
        <taxon>Dorylinae</taxon>
        <taxon>Ooceraea</taxon>
    </lineage>
</organism>
<protein>
    <submittedName>
        <fullName evidence="1">Uncharacterized protein</fullName>
    </submittedName>
</protein>
<gene>
    <name evidence="1" type="ORF">X777_11562</name>
</gene>
<dbReference type="AlphaFoldDB" id="A0A026W519"/>
<evidence type="ECO:0000313" key="1">
    <source>
        <dbReference type="EMBL" id="EZA50119.1"/>
    </source>
</evidence>
<evidence type="ECO:0000313" key="2">
    <source>
        <dbReference type="Proteomes" id="UP000053097"/>
    </source>
</evidence>
<dbReference type="Proteomes" id="UP000053097">
    <property type="component" value="Unassembled WGS sequence"/>
</dbReference>
<keyword evidence="2" id="KW-1185">Reference proteome</keyword>
<reference evidence="1 2" key="1">
    <citation type="journal article" date="2014" name="Curr. Biol.">
        <title>The genome of the clonal raider ant Cerapachys biroi.</title>
        <authorList>
            <person name="Oxley P.R."/>
            <person name="Ji L."/>
            <person name="Fetter-Pruneda I."/>
            <person name="McKenzie S.K."/>
            <person name="Li C."/>
            <person name="Hu H."/>
            <person name="Zhang G."/>
            <person name="Kronauer D.J."/>
        </authorList>
    </citation>
    <scope>NUCLEOTIDE SEQUENCE [LARGE SCALE GENOMIC DNA]</scope>
</reference>
<dbReference type="EMBL" id="KK107485">
    <property type="protein sequence ID" value="EZA50119.1"/>
    <property type="molecule type" value="Genomic_DNA"/>
</dbReference>
<proteinExistence type="predicted"/>
<accession>A0A026W519</accession>